<gene>
    <name evidence="2" type="ORF">MCOO_17930</name>
</gene>
<dbReference type="KEGG" id="mcoo:MCOO_17930"/>
<reference evidence="2 3" key="1">
    <citation type="journal article" date="2019" name="Emerg. Microbes Infect.">
        <title>Comprehensive subspecies identification of 175 nontuberculous mycobacteria species based on 7547 genomic profiles.</title>
        <authorList>
            <person name="Matsumoto Y."/>
            <person name="Kinjo T."/>
            <person name="Motooka D."/>
            <person name="Nabeya D."/>
            <person name="Jung N."/>
            <person name="Uechi K."/>
            <person name="Horii T."/>
            <person name="Iida T."/>
            <person name="Fujita J."/>
            <person name="Nakamura S."/>
        </authorList>
    </citation>
    <scope>NUCLEOTIDE SEQUENCE [LARGE SCALE GENOMIC DNA]</scope>
    <source>
        <strain evidence="2 3">JCM 12404</strain>
    </source>
</reference>
<organism evidence="2 3">
    <name type="scientific">Mycobacterium cookii</name>
    <dbReference type="NCBI Taxonomy" id="1775"/>
    <lineage>
        <taxon>Bacteria</taxon>
        <taxon>Bacillati</taxon>
        <taxon>Actinomycetota</taxon>
        <taxon>Actinomycetes</taxon>
        <taxon>Mycobacteriales</taxon>
        <taxon>Mycobacteriaceae</taxon>
        <taxon>Mycobacterium</taxon>
    </lineage>
</organism>
<accession>A0A7I7KWA8</accession>
<evidence type="ECO:0008006" key="4">
    <source>
        <dbReference type="Google" id="ProtNLM"/>
    </source>
</evidence>
<protein>
    <recommendedName>
        <fullName evidence="4">Antibiotic biosynthesis monooxygenase</fullName>
    </recommendedName>
</protein>
<name>A0A7I7KWA8_9MYCO</name>
<feature type="compositionally biased region" description="Low complexity" evidence="1">
    <location>
        <begin position="142"/>
        <end position="159"/>
    </location>
</feature>
<dbReference type="Proteomes" id="UP000465866">
    <property type="component" value="Chromosome"/>
</dbReference>
<feature type="region of interest" description="Disordered" evidence="1">
    <location>
        <begin position="142"/>
        <end position="170"/>
    </location>
</feature>
<dbReference type="EMBL" id="AP022569">
    <property type="protein sequence ID" value="BBX45778.1"/>
    <property type="molecule type" value="Genomic_DNA"/>
</dbReference>
<sequence>MFTPEPDHPGQLADHGIDPPRVPRLESAQAFTVVLVESQILRVWHVPRFVAAIPAVIDQAMTQPGMVRFGFNISWWRLRFDTIAVFDTDTAAAEFVRGGAHGDLSRRLHHRLGRVRSRHGVLAGRDVPTTWADVPRARAAMTLTTTSTTSTTTESRPSTKFSHTQKGSTP</sequence>
<dbReference type="AlphaFoldDB" id="A0A7I7KWA8"/>
<keyword evidence="3" id="KW-1185">Reference proteome</keyword>
<evidence type="ECO:0000313" key="3">
    <source>
        <dbReference type="Proteomes" id="UP000465866"/>
    </source>
</evidence>
<proteinExistence type="predicted"/>
<feature type="compositionally biased region" description="Polar residues" evidence="1">
    <location>
        <begin position="160"/>
        <end position="170"/>
    </location>
</feature>
<evidence type="ECO:0000313" key="2">
    <source>
        <dbReference type="EMBL" id="BBX45778.1"/>
    </source>
</evidence>
<evidence type="ECO:0000256" key="1">
    <source>
        <dbReference type="SAM" id="MobiDB-lite"/>
    </source>
</evidence>